<dbReference type="Pfam" id="PF03865">
    <property type="entry name" value="ShlB"/>
    <property type="match status" value="1"/>
</dbReference>
<protein>
    <submittedName>
        <fullName evidence="8">Activator/secretion protein</fullName>
    </submittedName>
</protein>
<dbReference type="InterPro" id="IPR005565">
    <property type="entry name" value="Hemolysn_activator_HlyB_C"/>
</dbReference>
<keyword evidence="3" id="KW-0998">Cell outer membrane</keyword>
<dbReference type="Proteomes" id="UP000300381">
    <property type="component" value="Unassembled WGS sequence"/>
</dbReference>
<evidence type="ECO:0000256" key="1">
    <source>
        <dbReference type="ARBA" id="ARBA00022452"/>
    </source>
</evidence>
<gene>
    <name evidence="8" type="ORF">PAGU1578_00310</name>
</gene>
<dbReference type="Pfam" id="PF17287">
    <property type="entry name" value="POTRA_3"/>
    <property type="match status" value="1"/>
</dbReference>
<feature type="signal peptide" evidence="4">
    <location>
        <begin position="1"/>
        <end position="24"/>
    </location>
</feature>
<dbReference type="InterPro" id="IPR013686">
    <property type="entry name" value="Polypept-transport_assoc_ShlB"/>
</dbReference>
<proteinExistence type="predicted"/>
<dbReference type="Gene3D" id="2.40.160.50">
    <property type="entry name" value="membrane protein fhac: a member of the omp85/tpsb transporter family"/>
    <property type="match status" value="1"/>
</dbReference>
<evidence type="ECO:0000256" key="3">
    <source>
        <dbReference type="ARBA" id="ARBA00023237"/>
    </source>
</evidence>
<dbReference type="InterPro" id="IPR035251">
    <property type="entry name" value="ShlB_POTRA"/>
</dbReference>
<dbReference type="AlphaFoldDB" id="A0A480AXG2"/>
<dbReference type="PIRSF" id="PIRSF029745">
    <property type="entry name" value="FhaC"/>
    <property type="match status" value="1"/>
</dbReference>
<dbReference type="InterPro" id="IPR051544">
    <property type="entry name" value="TPS_OM_transporter"/>
</dbReference>
<keyword evidence="1" id="KW-0472">Membrane</keyword>
<comment type="caution">
    <text evidence="8">The sequence shown here is derived from an EMBL/GenBank/DDBJ whole genome shotgun (WGS) entry which is preliminary data.</text>
</comment>
<accession>A0A480AXG2</accession>
<dbReference type="Gene3D" id="3.10.20.310">
    <property type="entry name" value="membrane protein fhac"/>
    <property type="match status" value="1"/>
</dbReference>
<dbReference type="RefSeq" id="WP_137660161.1">
    <property type="nucleotide sequence ID" value="NZ_BJCQ01000003.1"/>
</dbReference>
<feature type="domain" description="ShlB POTRA" evidence="7">
    <location>
        <begin position="152"/>
        <end position="205"/>
    </location>
</feature>
<dbReference type="GO" id="GO:0098046">
    <property type="term" value="C:type V protein secretion system complex"/>
    <property type="evidence" value="ECO:0007669"/>
    <property type="project" value="TreeGrafter"/>
</dbReference>
<dbReference type="Pfam" id="PF08479">
    <property type="entry name" value="POTRA_2"/>
    <property type="match status" value="1"/>
</dbReference>
<evidence type="ECO:0000313" key="9">
    <source>
        <dbReference type="Proteomes" id="UP000300381"/>
    </source>
</evidence>
<evidence type="ECO:0000256" key="2">
    <source>
        <dbReference type="ARBA" id="ARBA00022692"/>
    </source>
</evidence>
<evidence type="ECO:0000256" key="4">
    <source>
        <dbReference type="SAM" id="SignalP"/>
    </source>
</evidence>
<keyword evidence="1" id="KW-1134">Transmembrane beta strand</keyword>
<dbReference type="InterPro" id="IPR027282">
    <property type="entry name" value="TPS"/>
</dbReference>
<evidence type="ECO:0000259" key="5">
    <source>
        <dbReference type="Pfam" id="PF03865"/>
    </source>
</evidence>
<sequence>MNIKRLVLLSLGAYSLSMPLMVQAADPVVPMTQQEQLQQDRDTQRERNLRLDAERVGTVVSEPAPIDVPSDKNGTSFYIKQIQLDGVPKELSFLSKIARKHEQKHMTVSDITNIRNAFQRKLLDRGFVTSQVYIPEQNLNAGTLQFMVIPGRVEDIRYSDSSAHSPWRTAFPVRPGDILNIRDVEQGLEQMKRVSSQSVTMQLLPGTSVGTSIIELSIKQEKPVHGSISIDNSGLESTGVYQGSFTASLDQAFRANDTLTMSLSGDVSGAGSIKGTRAAGLNYVIPHGKDTFSVSFSKSRYHQTIQSNPYDFTYSGKSTTMKAKWNHVWSRTQREKRAFDISISTRHNHRFINDMELPVQALRTTSMELGISNRTYIGNATLYSRLGFQWGIGALGAQAEHKASVAMGGPTSRYHMWLVDVDYRKPFIMGHRPASFTSSFHGQWVQGGKRVYSVDTINIGNRYSIYGFDGEYTLMGDSGWYVRNEVSSVIPRLNTEVYLGLDVGSVYGKSTESLVGKSIAGTALGIRGNYASGLMVDAFVSTPLYKPQGYHTKKFYSGFTIGYRF</sequence>
<keyword evidence="4" id="KW-0732">Signal</keyword>
<dbReference type="EMBL" id="BJCQ01000003">
    <property type="protein sequence ID" value="GCL66409.1"/>
    <property type="molecule type" value="Genomic_DNA"/>
</dbReference>
<feature type="chain" id="PRO_5019769934" evidence="4">
    <location>
        <begin position="25"/>
        <end position="565"/>
    </location>
</feature>
<evidence type="ECO:0000259" key="7">
    <source>
        <dbReference type="Pfam" id="PF17287"/>
    </source>
</evidence>
<evidence type="ECO:0000313" key="8">
    <source>
        <dbReference type="EMBL" id="GCL66409.1"/>
    </source>
</evidence>
<name>A0A480AXG2_9FIRM</name>
<evidence type="ECO:0000259" key="6">
    <source>
        <dbReference type="Pfam" id="PF08479"/>
    </source>
</evidence>
<dbReference type="PANTHER" id="PTHR34597">
    <property type="entry name" value="SLR1661 PROTEIN"/>
    <property type="match status" value="1"/>
</dbReference>
<dbReference type="PANTHER" id="PTHR34597:SF3">
    <property type="entry name" value="OUTER MEMBRANE TRANSPORTER CDIB"/>
    <property type="match status" value="1"/>
</dbReference>
<reference evidence="8 9" key="1">
    <citation type="submission" date="2019-03" db="EMBL/GenBank/DDBJ databases">
        <title>Draft genome sequences of two Veillonella tobetsuensis clinical isolates from intraoperative bronchial fluids of elderly patients with pulmonary carcinoma.</title>
        <authorList>
            <person name="Akiyama T."/>
        </authorList>
    </citation>
    <scope>NUCLEOTIDE SEQUENCE [LARGE SCALE GENOMIC DNA]</scope>
    <source>
        <strain evidence="8 9">PAGU 1578</strain>
    </source>
</reference>
<dbReference type="GO" id="GO:0008320">
    <property type="term" value="F:protein transmembrane transporter activity"/>
    <property type="evidence" value="ECO:0007669"/>
    <property type="project" value="TreeGrafter"/>
</dbReference>
<dbReference type="GO" id="GO:0046819">
    <property type="term" value="P:protein secretion by the type V secretion system"/>
    <property type="evidence" value="ECO:0007669"/>
    <property type="project" value="TreeGrafter"/>
</dbReference>
<feature type="domain" description="Polypeptide-transport-associated ShlB-type" evidence="6">
    <location>
        <begin position="77"/>
        <end position="151"/>
    </location>
</feature>
<organism evidence="8 9">
    <name type="scientific">Veillonella tobetsuensis</name>
    <dbReference type="NCBI Taxonomy" id="1110546"/>
    <lineage>
        <taxon>Bacteria</taxon>
        <taxon>Bacillati</taxon>
        <taxon>Bacillota</taxon>
        <taxon>Negativicutes</taxon>
        <taxon>Veillonellales</taxon>
        <taxon>Veillonellaceae</taxon>
        <taxon>Veillonella</taxon>
    </lineage>
</organism>
<feature type="domain" description="Haemolysin activator HlyB C-terminal" evidence="5">
    <location>
        <begin position="210"/>
        <end position="528"/>
    </location>
</feature>
<keyword evidence="2" id="KW-0812">Transmembrane</keyword>